<sequence length="1309" mass="142950">MIRDVVLSKLHSAVLTMDPVSNLYVCGIGRGGRLGLGDENTRFTYTAVQGPLADKRVVQVALGLNHSVAIDDAGALWTWGNNAYSQLGYALPPPAKKDEDPISTIPRQVFGALKKEVILGVAASSIHSVAHTGTSLYCWGKNLGQLALMDADSRSLEIQQTPRKVAASLFSSPIVMVSAIDKATTILLQNHTVCVFTGYGYHIVKFPFAGIDAVANLSMSTRYEAGRNQIQYITSGGETIAALTGRGDLFTMNLDHKIEANPPATSTTNPSKLKGAVTQPQCIWSARKDGVRSVGVGEHGSVIISTQSGAVWRRIKRAKAKDAYTGTSETKRKDFKFQRVPYITNVATVRASTFGTFAAIQQDSDVMKEQLAIDEQSLWNDVAPLNCLEGFKASEPDKDRKASLKFWSAEFLAQSLGAKAHEILRSPDLESDLQQHLTSWAYRNEPLDVAVCTSFSPDLQVPVHGWLLSARSSVLRNALAQFRKTASYSHPDEAFTISDNGGKIVILFQGLDLISLLNLVHFVYEDRVIPAWNFTRGAPSLTYRYRQIRTEVIRLATCLQIGNLEAAARLQTEAKRSMDQDFRTAIKDRRFFEDGDALLELDGLEVPVHSSFVCQRCPWFEGLFHGRSNGQWLVGRREARDSSGQTPSQIKIDLKHMEADAFKYVLQYLYGDVGAELFDPAVCDSFDDFLGLVMEVMSIANYLMLDRLSQICQQVMGRFANIRNISHFLNDISPCAVTEFKEAGLEYICLQMETMLENHLLDDLDEDLLLELDEVVRDNQAARFPFAKSGRAGLLLHEKYPELAQDIDEERQIRVKEMAYKAQKEEEKKLATPYRARYGSLDDGSPMTPTPDRSRRVSKTGRNEPFSPDLRPRGSRADLMFDMDDEDSAVISSPLARPRKAVDTTSSDLDQIPPLGSSWKDTKGKAVESIPESPSTPAARTLPLLADTRAGGETSSPVQARGSGNPWRFTPLPTSKTDLRDVFQAESTHRSALSEGLAARKDKEAAPKIAHPKMSQKERKKQQQAAQAALLSAQSQSPKIAWEKASGDSPAASPWRPAPAKGRTPSKQIPAETKPATPSIARPQPAAETSSSSIHRRTASPDTRFSGQRTPSSASLPTRPPTKPNATASSSNSNSLPKAGGGAQAQASSSQPTKPLVPHSRTYLKPATKTETYIGLGLADIIGMQKREQEIVKEAVAKRSLQEIQQEQAFQEWWDAESRRTQEEEAKRLEREKAKDEGGASKARNGGRRGRPGKSRGGGGGGAGGGGRGGGEAAGGKPGRGPGSKEAASAQQQQPPLMADRGKPVSSTR</sequence>
<dbReference type="PROSITE" id="PS50012">
    <property type="entry name" value="RCC1_3"/>
    <property type="match status" value="2"/>
</dbReference>
<feature type="compositionally biased region" description="Basic and acidic residues" evidence="3">
    <location>
        <begin position="977"/>
        <end position="989"/>
    </location>
</feature>
<dbReference type="PROSITE" id="PS50097">
    <property type="entry name" value="BTB"/>
    <property type="match status" value="1"/>
</dbReference>
<dbReference type="Pfam" id="PF13540">
    <property type="entry name" value="RCC1_2"/>
    <property type="match status" value="1"/>
</dbReference>
<feature type="domain" description="BTB" evidence="4">
    <location>
        <begin position="595"/>
        <end position="670"/>
    </location>
</feature>
<feature type="repeat" description="RCC1" evidence="2">
    <location>
        <begin position="74"/>
        <end position="134"/>
    </location>
</feature>
<proteinExistence type="predicted"/>
<dbReference type="Proteomes" id="UP001303473">
    <property type="component" value="Unassembled WGS sequence"/>
</dbReference>
<dbReference type="SMART" id="SM00225">
    <property type="entry name" value="BTB"/>
    <property type="match status" value="1"/>
</dbReference>
<evidence type="ECO:0000256" key="1">
    <source>
        <dbReference type="ARBA" id="ARBA00022737"/>
    </source>
</evidence>
<dbReference type="PANTHER" id="PTHR22872:SF2">
    <property type="entry name" value="INHIBITOR OF BRUTON TYROSINE KINASE"/>
    <property type="match status" value="1"/>
</dbReference>
<dbReference type="InterPro" id="IPR000210">
    <property type="entry name" value="BTB/POZ_dom"/>
</dbReference>
<feature type="compositionally biased region" description="Low complexity" evidence="3">
    <location>
        <begin position="1049"/>
        <end position="1060"/>
    </location>
</feature>
<organism evidence="5 6">
    <name type="scientific">Diplogelasinospora grovesii</name>
    <dbReference type="NCBI Taxonomy" id="303347"/>
    <lineage>
        <taxon>Eukaryota</taxon>
        <taxon>Fungi</taxon>
        <taxon>Dikarya</taxon>
        <taxon>Ascomycota</taxon>
        <taxon>Pezizomycotina</taxon>
        <taxon>Sordariomycetes</taxon>
        <taxon>Sordariomycetidae</taxon>
        <taxon>Sordariales</taxon>
        <taxon>Diplogelasinosporaceae</taxon>
        <taxon>Diplogelasinospora</taxon>
    </lineage>
</organism>
<gene>
    <name evidence="5" type="ORF">QBC46DRAFT_371345</name>
</gene>
<evidence type="ECO:0000313" key="6">
    <source>
        <dbReference type="Proteomes" id="UP001303473"/>
    </source>
</evidence>
<dbReference type="InterPro" id="IPR051625">
    <property type="entry name" value="Signaling_Regulatory_Domain"/>
</dbReference>
<evidence type="ECO:0000259" key="4">
    <source>
        <dbReference type="PROSITE" id="PS50097"/>
    </source>
</evidence>
<feature type="region of interest" description="Disordered" evidence="3">
    <location>
        <begin position="831"/>
        <end position="876"/>
    </location>
</feature>
<feature type="compositionally biased region" description="Basic and acidic residues" evidence="3">
    <location>
        <begin position="1216"/>
        <end position="1239"/>
    </location>
</feature>
<dbReference type="Gene3D" id="3.30.710.10">
    <property type="entry name" value="Potassium Channel Kv1.1, Chain A"/>
    <property type="match status" value="1"/>
</dbReference>
<evidence type="ECO:0000256" key="3">
    <source>
        <dbReference type="SAM" id="MobiDB-lite"/>
    </source>
</evidence>
<reference evidence="6" key="1">
    <citation type="journal article" date="2023" name="Mol. Phylogenet. Evol.">
        <title>Genome-scale phylogeny and comparative genomics of the fungal order Sordariales.</title>
        <authorList>
            <person name="Hensen N."/>
            <person name="Bonometti L."/>
            <person name="Westerberg I."/>
            <person name="Brannstrom I.O."/>
            <person name="Guillou S."/>
            <person name="Cros-Aarteil S."/>
            <person name="Calhoun S."/>
            <person name="Haridas S."/>
            <person name="Kuo A."/>
            <person name="Mondo S."/>
            <person name="Pangilinan J."/>
            <person name="Riley R."/>
            <person name="LaButti K."/>
            <person name="Andreopoulos B."/>
            <person name="Lipzen A."/>
            <person name="Chen C."/>
            <person name="Yan M."/>
            <person name="Daum C."/>
            <person name="Ng V."/>
            <person name="Clum A."/>
            <person name="Steindorff A."/>
            <person name="Ohm R.A."/>
            <person name="Martin F."/>
            <person name="Silar P."/>
            <person name="Natvig D.O."/>
            <person name="Lalanne C."/>
            <person name="Gautier V."/>
            <person name="Ament-Velasquez S.L."/>
            <person name="Kruys A."/>
            <person name="Hutchinson M.I."/>
            <person name="Powell A.J."/>
            <person name="Barry K."/>
            <person name="Miller A.N."/>
            <person name="Grigoriev I.V."/>
            <person name="Debuchy R."/>
            <person name="Gladieux P."/>
            <person name="Hiltunen Thoren M."/>
            <person name="Johannesson H."/>
        </authorList>
    </citation>
    <scope>NUCLEOTIDE SEQUENCE [LARGE SCALE GENOMIC DNA]</scope>
    <source>
        <strain evidence="6">CBS 340.73</strain>
    </source>
</reference>
<feature type="region of interest" description="Disordered" evidence="3">
    <location>
        <begin position="889"/>
        <end position="1170"/>
    </location>
</feature>
<evidence type="ECO:0000313" key="5">
    <source>
        <dbReference type="EMBL" id="KAK3945671.1"/>
    </source>
</evidence>
<name>A0AAN6NIE1_9PEZI</name>
<dbReference type="Pfam" id="PF00651">
    <property type="entry name" value="BTB"/>
    <property type="match status" value="1"/>
</dbReference>
<dbReference type="InterPro" id="IPR009091">
    <property type="entry name" value="RCC1/BLIP-II"/>
</dbReference>
<dbReference type="InterPro" id="IPR000408">
    <property type="entry name" value="Reg_chr_condens"/>
</dbReference>
<feature type="compositionally biased region" description="Gly residues" evidence="3">
    <location>
        <begin position="1255"/>
        <end position="1282"/>
    </location>
</feature>
<accession>A0AAN6NIE1</accession>
<evidence type="ECO:0000256" key="2">
    <source>
        <dbReference type="PROSITE-ProRule" id="PRU00235"/>
    </source>
</evidence>
<dbReference type="PANTHER" id="PTHR22872">
    <property type="entry name" value="BTK-BINDING PROTEIN-RELATED"/>
    <property type="match status" value="1"/>
</dbReference>
<dbReference type="CDD" id="cd18186">
    <property type="entry name" value="BTB_POZ_ZBTB_KLHL-like"/>
    <property type="match status" value="1"/>
</dbReference>
<feature type="repeat" description="RCC1" evidence="2">
    <location>
        <begin position="21"/>
        <end position="73"/>
    </location>
</feature>
<comment type="caution">
    <text evidence="5">The sequence shown here is derived from an EMBL/GenBank/DDBJ whole genome shotgun (WGS) entry which is preliminary data.</text>
</comment>
<dbReference type="InterPro" id="IPR011333">
    <property type="entry name" value="SKP1/BTB/POZ_sf"/>
</dbReference>
<keyword evidence="6" id="KW-1185">Reference proteome</keyword>
<feature type="region of interest" description="Disordered" evidence="3">
    <location>
        <begin position="1211"/>
        <end position="1309"/>
    </location>
</feature>
<dbReference type="Gene3D" id="2.130.10.30">
    <property type="entry name" value="Regulator of chromosome condensation 1/beta-lactamase-inhibitor protein II"/>
    <property type="match status" value="1"/>
</dbReference>
<protein>
    <submittedName>
        <fullName evidence="5">BTB/POZ domain-containing protein 1</fullName>
    </submittedName>
</protein>
<dbReference type="SUPFAM" id="SSF50985">
    <property type="entry name" value="RCC1/BLIP-II"/>
    <property type="match status" value="1"/>
</dbReference>
<feature type="compositionally biased region" description="Low complexity" evidence="3">
    <location>
        <begin position="1023"/>
        <end position="1037"/>
    </location>
</feature>
<feature type="compositionally biased region" description="Polar residues" evidence="3">
    <location>
        <begin position="1100"/>
        <end position="1116"/>
    </location>
</feature>
<dbReference type="SUPFAM" id="SSF54695">
    <property type="entry name" value="POZ domain"/>
    <property type="match status" value="1"/>
</dbReference>
<keyword evidence="1" id="KW-0677">Repeat</keyword>
<feature type="compositionally biased region" description="Basic residues" evidence="3">
    <location>
        <begin position="1245"/>
        <end position="1254"/>
    </location>
</feature>
<dbReference type="EMBL" id="MU853754">
    <property type="protein sequence ID" value="KAK3945671.1"/>
    <property type="molecule type" value="Genomic_DNA"/>
</dbReference>